<dbReference type="Gene3D" id="3.30.450.200">
    <property type="match status" value="1"/>
</dbReference>
<dbReference type="Pfam" id="PF03456">
    <property type="entry name" value="uDENN"/>
    <property type="match status" value="1"/>
</dbReference>
<dbReference type="PROSITE" id="PS50211">
    <property type="entry name" value="DENN"/>
    <property type="match status" value="1"/>
</dbReference>
<dbReference type="WBParaSite" id="PEQ_0000784001-mRNA-1">
    <property type="protein sequence ID" value="PEQ_0000784001-mRNA-1"/>
    <property type="gene ID" value="PEQ_0000784001"/>
</dbReference>
<dbReference type="SMART" id="SM00799">
    <property type="entry name" value="DENN"/>
    <property type="match status" value="1"/>
</dbReference>
<feature type="compositionally biased region" description="Basic and acidic residues" evidence="1">
    <location>
        <begin position="483"/>
        <end position="492"/>
    </location>
</feature>
<evidence type="ECO:0000313" key="4">
    <source>
        <dbReference type="WBParaSite" id="PEQ_0000784001-mRNA-1"/>
    </source>
</evidence>
<dbReference type="SMART" id="SM00800">
    <property type="entry name" value="uDENN"/>
    <property type="match status" value="1"/>
</dbReference>
<protein>
    <submittedName>
        <fullName evidence="4">UDENN domain-containing protein</fullName>
    </submittedName>
</protein>
<dbReference type="InterPro" id="IPR039980">
    <property type="entry name" value="MADD"/>
</dbReference>
<dbReference type="GO" id="GO:0042981">
    <property type="term" value="P:regulation of apoptotic process"/>
    <property type="evidence" value="ECO:0007669"/>
    <property type="project" value="TreeGrafter"/>
</dbReference>
<dbReference type="GO" id="GO:0005829">
    <property type="term" value="C:cytosol"/>
    <property type="evidence" value="ECO:0007669"/>
    <property type="project" value="TreeGrafter"/>
</dbReference>
<dbReference type="InterPro" id="IPR005113">
    <property type="entry name" value="uDENN_dom"/>
</dbReference>
<feature type="region of interest" description="Disordered" evidence="1">
    <location>
        <begin position="108"/>
        <end position="128"/>
    </location>
</feature>
<name>A0A914S0J6_PAREQ</name>
<reference evidence="4" key="1">
    <citation type="submission" date="2022-11" db="UniProtKB">
        <authorList>
            <consortium name="WormBaseParasite"/>
        </authorList>
    </citation>
    <scope>IDENTIFICATION</scope>
</reference>
<feature type="domain" description="UDENN" evidence="2">
    <location>
        <begin position="14"/>
        <end position="483"/>
    </location>
</feature>
<dbReference type="InterPro" id="IPR001194">
    <property type="entry name" value="cDENN_dom"/>
</dbReference>
<organism evidence="3 4">
    <name type="scientific">Parascaris equorum</name>
    <name type="common">Equine roundworm</name>
    <dbReference type="NCBI Taxonomy" id="6256"/>
    <lineage>
        <taxon>Eukaryota</taxon>
        <taxon>Metazoa</taxon>
        <taxon>Ecdysozoa</taxon>
        <taxon>Nematoda</taxon>
        <taxon>Chromadorea</taxon>
        <taxon>Rhabditida</taxon>
        <taxon>Spirurina</taxon>
        <taxon>Ascaridomorpha</taxon>
        <taxon>Ascaridoidea</taxon>
        <taxon>Ascarididae</taxon>
        <taxon>Parascaris</taxon>
    </lineage>
</organism>
<evidence type="ECO:0000313" key="3">
    <source>
        <dbReference type="Proteomes" id="UP000887564"/>
    </source>
</evidence>
<dbReference type="GO" id="GO:0032483">
    <property type="term" value="P:regulation of Rab protein signal transduction"/>
    <property type="evidence" value="ECO:0007669"/>
    <property type="project" value="TreeGrafter"/>
</dbReference>
<dbReference type="Pfam" id="PF02141">
    <property type="entry name" value="DENN"/>
    <property type="match status" value="1"/>
</dbReference>
<evidence type="ECO:0000256" key="1">
    <source>
        <dbReference type="SAM" id="MobiDB-lite"/>
    </source>
</evidence>
<sequence length="617" mass="68621">MLRVVIVGRRCWVSRNSQLSFDGASSSNTVTNPELLRRYPTDDHKDFYLPNDVTVFCQPEGCLTKGAPRRTQSIRESHSFVFTLTEKDSAKIRYGICLNFFQSFERSKSGNVNQPRSSPENSGKNRRREQRLSLTSLCLISHHPFLSTFRELLTLLKKLIDSCGQRSALSGTIPKGAVWSVLTGHWTEAIPPNVMREIRELETWILMLLSAPVPVPGKTKVQLEVMPLSIMPILEFALPDHTRFSLVDFPMHLPLELLGVDTAVKISTMPNDVILVDLDTNQMVMPESMVLPELPEPDCTNLKHTRTLRLYPRPVVALQTESFLRSRPQFTQFVLDLCKTQAVEYFAECSLCPRNETYVRVQTGTDSPAQIGDKSKWFTDSLMPVHFTVYPNDSTLAAAWHAAVHVSMNSLSGASKPLGEVNDVYREPLTLELPQSESALSIGSSLSSGRSSPSSSVSTSAMDSEADFARLAENLALKSDSKGDFSFDHSDENTPVQNRKGLATGRGLNSQPESAGSTPTNRTPPLRVVGMKMLNRTAPKAQALRDKTVRPIAVAAANRMEQSQHLVKSKTSSLSNTNTAIQQSKNQQVVREICDQLLRRSFFAKYVLKRIGQKAVS</sequence>
<proteinExistence type="predicted"/>
<feature type="region of interest" description="Disordered" evidence="1">
    <location>
        <begin position="483"/>
        <end position="526"/>
    </location>
</feature>
<evidence type="ECO:0000259" key="2">
    <source>
        <dbReference type="PROSITE" id="PS50211"/>
    </source>
</evidence>
<dbReference type="AlphaFoldDB" id="A0A914S0J6"/>
<feature type="compositionally biased region" description="Polar residues" evidence="1">
    <location>
        <begin position="507"/>
        <end position="523"/>
    </location>
</feature>
<dbReference type="InterPro" id="IPR037516">
    <property type="entry name" value="Tripartite_DENN"/>
</dbReference>
<dbReference type="PANTHER" id="PTHR13008">
    <property type="entry name" value="MAP-KINASE ACTIVATING DEATH DOMAIN PROTEIN MADD /DENN/AEX-3 C.ELEGANS"/>
    <property type="match status" value="1"/>
</dbReference>
<accession>A0A914S0J6</accession>
<feature type="region of interest" description="Disordered" evidence="1">
    <location>
        <begin position="441"/>
        <end position="461"/>
    </location>
</feature>
<dbReference type="GO" id="GO:0005085">
    <property type="term" value="F:guanyl-nucleotide exchange factor activity"/>
    <property type="evidence" value="ECO:0007669"/>
    <property type="project" value="TreeGrafter"/>
</dbReference>
<dbReference type="PANTHER" id="PTHR13008:SF7">
    <property type="entry name" value="MAP KINASE-ACTIVATING DEATH DOMAIN PROTEIN"/>
    <property type="match status" value="1"/>
</dbReference>
<keyword evidence="3" id="KW-1185">Reference proteome</keyword>
<dbReference type="Proteomes" id="UP000887564">
    <property type="component" value="Unplaced"/>
</dbReference>
<feature type="compositionally biased region" description="Polar residues" evidence="1">
    <location>
        <begin position="108"/>
        <end position="122"/>
    </location>
</feature>